<evidence type="ECO:0000256" key="1">
    <source>
        <dbReference type="SAM" id="MobiDB-lite"/>
    </source>
</evidence>
<dbReference type="InterPro" id="IPR053772">
    <property type="entry name" value="At1g61320/At1g61330-like"/>
</dbReference>
<dbReference type="eggNOG" id="ENOG502R1W9">
    <property type="taxonomic scope" value="Eukaryota"/>
</dbReference>
<dbReference type="STRING" id="981085.W9QZZ6"/>
<dbReference type="SMART" id="SM00256">
    <property type="entry name" value="FBOX"/>
    <property type="match status" value="1"/>
</dbReference>
<dbReference type="Gene3D" id="1.20.1280.50">
    <property type="match status" value="1"/>
</dbReference>
<dbReference type="AlphaFoldDB" id="W9QZZ6"/>
<organism evidence="3 4">
    <name type="scientific">Morus notabilis</name>
    <dbReference type="NCBI Taxonomy" id="981085"/>
    <lineage>
        <taxon>Eukaryota</taxon>
        <taxon>Viridiplantae</taxon>
        <taxon>Streptophyta</taxon>
        <taxon>Embryophyta</taxon>
        <taxon>Tracheophyta</taxon>
        <taxon>Spermatophyta</taxon>
        <taxon>Magnoliopsida</taxon>
        <taxon>eudicotyledons</taxon>
        <taxon>Gunneridae</taxon>
        <taxon>Pentapetalae</taxon>
        <taxon>rosids</taxon>
        <taxon>fabids</taxon>
        <taxon>Rosales</taxon>
        <taxon>Moraceae</taxon>
        <taxon>Moreae</taxon>
        <taxon>Morus</taxon>
    </lineage>
</organism>
<sequence length="687" mass="79628">MDGLVIGGRGRRRARQEEEPQHDHNKGLDRISKIPDELAHHILSFLPTEDVARTSALSRRWKSIWRSLPSADFNETRFRHLGLEECKEGFLYSMSIFYLLRNTSPLIQKIRVFSIHPHDHRLQIFLDYYISLSLWKSKLLELDITIDNDNSSTYENSARITYSLSDRVFPYGTHLTSLKLKACYCGPCENVYLPSLKTMSLIYVLISDEMLQRLITNSPKLEDLNIEHCFDMVVLRVFNPSLRRLVVASRGDLMLLEMDVPNLSFFYYHGVLSINHNLNNNEIAVIPRSEIVQFSSPNGSRGFESLKNMILSHVRMQDLTLRSMLRSCPSLETVRLHCCFFGLVPFDLNPRLEVLVMENCRYDTMLLNNETLRGFAMTNHSFFPFSRSLNIKQFDNVKTLALLGNVHFESERFDLTSGPFLETLIVRSCFLLERIRLTSSSLKNLTVESCFYLEHAAVNTPNLEFFSYGGFLLNFSELIMPDDVVIKLRLVKETDDYFTEDLYDQRLWNFYRVFEYKRYISVESEEAETIIVPRSIGLNPTIRFIEEFKVKTVVLLSGMTYVTFLLDVLNLAFCFETLIMNMVSLELQLKFAVPSTMAQLMNERDWVLVYKHDCIKSHLSEAEVMKFEGNAYDMDLVGYLLGNARFLRSLTITFRDQLPPDVISAATIAIISIPRAFPNVAIRFKYN</sequence>
<evidence type="ECO:0000313" key="3">
    <source>
        <dbReference type="EMBL" id="EXB62300.1"/>
    </source>
</evidence>
<dbReference type="InterPro" id="IPR006566">
    <property type="entry name" value="FBD"/>
</dbReference>
<dbReference type="Pfam" id="PF23622">
    <property type="entry name" value="LRR_At1g61320_AtMIF1"/>
    <property type="match status" value="1"/>
</dbReference>
<proteinExistence type="predicted"/>
<evidence type="ECO:0000313" key="4">
    <source>
        <dbReference type="Proteomes" id="UP000030645"/>
    </source>
</evidence>
<feature type="domain" description="F-box" evidence="2">
    <location>
        <begin position="28"/>
        <end position="81"/>
    </location>
</feature>
<dbReference type="InterPro" id="IPR053781">
    <property type="entry name" value="F-box_AtFBL13-like"/>
</dbReference>
<dbReference type="InterPro" id="IPR036047">
    <property type="entry name" value="F-box-like_dom_sf"/>
</dbReference>
<dbReference type="PROSITE" id="PS50181">
    <property type="entry name" value="FBOX"/>
    <property type="match status" value="1"/>
</dbReference>
<dbReference type="PANTHER" id="PTHR34145">
    <property type="entry name" value="OS02G0105600 PROTEIN"/>
    <property type="match status" value="1"/>
</dbReference>
<dbReference type="PANTHER" id="PTHR34145:SF28">
    <property type="entry name" value="F-BOX DOMAIN-CONTAINING PROTEIN"/>
    <property type="match status" value="1"/>
</dbReference>
<name>W9QZZ6_9ROSA</name>
<keyword evidence="4" id="KW-1185">Reference proteome</keyword>
<dbReference type="SUPFAM" id="SSF52058">
    <property type="entry name" value="L domain-like"/>
    <property type="match status" value="1"/>
</dbReference>
<dbReference type="EMBL" id="KE344442">
    <property type="protein sequence ID" value="EXB62300.1"/>
    <property type="molecule type" value="Genomic_DNA"/>
</dbReference>
<dbReference type="Pfam" id="PF08387">
    <property type="entry name" value="FBD"/>
    <property type="match status" value="1"/>
</dbReference>
<dbReference type="Gene3D" id="3.80.10.10">
    <property type="entry name" value="Ribonuclease Inhibitor"/>
    <property type="match status" value="1"/>
</dbReference>
<feature type="compositionally biased region" description="Basic and acidic residues" evidence="1">
    <location>
        <begin position="15"/>
        <end position="28"/>
    </location>
</feature>
<dbReference type="InterPro" id="IPR001810">
    <property type="entry name" value="F-box_dom"/>
</dbReference>
<dbReference type="SUPFAM" id="SSF81383">
    <property type="entry name" value="F-box domain"/>
    <property type="match status" value="1"/>
</dbReference>
<dbReference type="Pfam" id="PF00646">
    <property type="entry name" value="F-box"/>
    <property type="match status" value="1"/>
</dbReference>
<dbReference type="SMART" id="SM00579">
    <property type="entry name" value="FBD"/>
    <property type="match status" value="1"/>
</dbReference>
<dbReference type="InterPro" id="IPR032675">
    <property type="entry name" value="LRR_dom_sf"/>
</dbReference>
<dbReference type="CDD" id="cd22160">
    <property type="entry name" value="F-box_AtFBL13-like"/>
    <property type="match status" value="1"/>
</dbReference>
<protein>
    <submittedName>
        <fullName evidence="3">F-box/LRR-repeat protein 13</fullName>
    </submittedName>
</protein>
<dbReference type="Proteomes" id="UP000030645">
    <property type="component" value="Unassembled WGS sequence"/>
</dbReference>
<gene>
    <name evidence="3" type="ORF">L484_022188</name>
</gene>
<dbReference type="InterPro" id="IPR055357">
    <property type="entry name" value="LRR_At1g61320_AtMIF1"/>
</dbReference>
<feature type="region of interest" description="Disordered" evidence="1">
    <location>
        <begin position="1"/>
        <end position="28"/>
    </location>
</feature>
<evidence type="ECO:0000259" key="2">
    <source>
        <dbReference type="PROSITE" id="PS50181"/>
    </source>
</evidence>
<reference evidence="4" key="1">
    <citation type="submission" date="2013-01" db="EMBL/GenBank/DDBJ databases">
        <title>Draft Genome Sequence of a Mulberry Tree, Morus notabilis C.K. Schneid.</title>
        <authorList>
            <person name="He N."/>
            <person name="Zhao S."/>
        </authorList>
    </citation>
    <scope>NUCLEOTIDE SEQUENCE</scope>
</reference>
<accession>W9QZZ6</accession>